<name>A0A4V4HD88_DENBC</name>
<organism evidence="2 3">
    <name type="scientific">Dendrothele bispora (strain CBS 962.96)</name>
    <dbReference type="NCBI Taxonomy" id="1314807"/>
    <lineage>
        <taxon>Eukaryota</taxon>
        <taxon>Fungi</taxon>
        <taxon>Dikarya</taxon>
        <taxon>Basidiomycota</taxon>
        <taxon>Agaricomycotina</taxon>
        <taxon>Agaricomycetes</taxon>
        <taxon>Agaricomycetidae</taxon>
        <taxon>Agaricales</taxon>
        <taxon>Agaricales incertae sedis</taxon>
        <taxon>Dendrothele</taxon>
    </lineage>
</organism>
<sequence>MVKLLGHSVCTSIPCILGPAVLPLLAVLFPLRQSVNKDPIFCTGPPSTGSWCIVLLVSGLGLFGPGHSSEGGEKDEGNWRLGICTYQNGGPYRTSASLSTTSRMAAKRWFRVV</sequence>
<keyword evidence="1" id="KW-0812">Transmembrane</keyword>
<protein>
    <submittedName>
        <fullName evidence="2">Uncharacterized protein</fullName>
    </submittedName>
</protein>
<evidence type="ECO:0000256" key="1">
    <source>
        <dbReference type="SAM" id="Phobius"/>
    </source>
</evidence>
<feature type="transmembrane region" description="Helical" evidence="1">
    <location>
        <begin position="6"/>
        <end position="29"/>
    </location>
</feature>
<evidence type="ECO:0000313" key="2">
    <source>
        <dbReference type="EMBL" id="THU86285.1"/>
    </source>
</evidence>
<keyword evidence="3" id="KW-1185">Reference proteome</keyword>
<evidence type="ECO:0000313" key="3">
    <source>
        <dbReference type="Proteomes" id="UP000297245"/>
    </source>
</evidence>
<reference evidence="2 3" key="1">
    <citation type="journal article" date="2019" name="Nat. Ecol. Evol.">
        <title>Megaphylogeny resolves global patterns of mushroom evolution.</title>
        <authorList>
            <person name="Varga T."/>
            <person name="Krizsan K."/>
            <person name="Foldi C."/>
            <person name="Dima B."/>
            <person name="Sanchez-Garcia M."/>
            <person name="Sanchez-Ramirez S."/>
            <person name="Szollosi G.J."/>
            <person name="Szarkandi J.G."/>
            <person name="Papp V."/>
            <person name="Albert L."/>
            <person name="Andreopoulos W."/>
            <person name="Angelini C."/>
            <person name="Antonin V."/>
            <person name="Barry K.W."/>
            <person name="Bougher N.L."/>
            <person name="Buchanan P."/>
            <person name="Buyck B."/>
            <person name="Bense V."/>
            <person name="Catcheside P."/>
            <person name="Chovatia M."/>
            <person name="Cooper J."/>
            <person name="Damon W."/>
            <person name="Desjardin D."/>
            <person name="Finy P."/>
            <person name="Geml J."/>
            <person name="Haridas S."/>
            <person name="Hughes K."/>
            <person name="Justo A."/>
            <person name="Karasinski D."/>
            <person name="Kautmanova I."/>
            <person name="Kiss B."/>
            <person name="Kocsube S."/>
            <person name="Kotiranta H."/>
            <person name="LaButti K.M."/>
            <person name="Lechner B.E."/>
            <person name="Liimatainen K."/>
            <person name="Lipzen A."/>
            <person name="Lukacs Z."/>
            <person name="Mihaltcheva S."/>
            <person name="Morgado L.N."/>
            <person name="Niskanen T."/>
            <person name="Noordeloos M.E."/>
            <person name="Ohm R.A."/>
            <person name="Ortiz-Santana B."/>
            <person name="Ovrebo C."/>
            <person name="Racz N."/>
            <person name="Riley R."/>
            <person name="Savchenko A."/>
            <person name="Shiryaev A."/>
            <person name="Soop K."/>
            <person name="Spirin V."/>
            <person name="Szebenyi C."/>
            <person name="Tomsovsky M."/>
            <person name="Tulloss R.E."/>
            <person name="Uehling J."/>
            <person name="Grigoriev I.V."/>
            <person name="Vagvolgyi C."/>
            <person name="Papp T."/>
            <person name="Martin F.M."/>
            <person name="Miettinen O."/>
            <person name="Hibbett D.S."/>
            <person name="Nagy L.G."/>
        </authorList>
    </citation>
    <scope>NUCLEOTIDE SEQUENCE [LARGE SCALE GENOMIC DNA]</scope>
    <source>
        <strain evidence="2 3">CBS 962.96</strain>
    </source>
</reference>
<dbReference type="EMBL" id="ML179505">
    <property type="protein sequence ID" value="THU86285.1"/>
    <property type="molecule type" value="Genomic_DNA"/>
</dbReference>
<proteinExistence type="predicted"/>
<keyword evidence="1" id="KW-1133">Transmembrane helix</keyword>
<dbReference type="AlphaFoldDB" id="A0A4V4HD88"/>
<accession>A0A4V4HD88</accession>
<dbReference type="Proteomes" id="UP000297245">
    <property type="component" value="Unassembled WGS sequence"/>
</dbReference>
<keyword evidence="1" id="KW-0472">Membrane</keyword>
<gene>
    <name evidence="2" type="ORF">K435DRAFT_369289</name>
</gene>